<accession>A0A2Z4PT07</accession>
<gene>
    <name evidence="2" type="ORF">A8139_09390</name>
</gene>
<evidence type="ECO:0000259" key="1">
    <source>
        <dbReference type="PROSITE" id="PS51186"/>
    </source>
</evidence>
<dbReference type="InterPro" id="IPR000182">
    <property type="entry name" value="GNAT_dom"/>
</dbReference>
<dbReference type="AlphaFoldDB" id="A0A2Z4PT07"/>
<proteinExistence type="predicted"/>
<protein>
    <submittedName>
        <fullName evidence="2">GNAT family acetyltransferase</fullName>
    </submittedName>
</protein>
<dbReference type="PROSITE" id="PS51186">
    <property type="entry name" value="GNAT"/>
    <property type="match status" value="1"/>
</dbReference>
<keyword evidence="2" id="KW-0808">Transferase</keyword>
<sequence>MNLPSNDSFKSFPWVIRRITVEAALPIRHRVLWPNKTMEECRVEDDEGGEHFGVFINETLVCVASIFMTEPFSTALFSKKQQTARLRKFATIEEYQNKGIGRFVLKHIMDLMRQQSVSVFWCDARENAMSFYENFGMSAQGERFFKDDIPYQKMAVTFPISI</sequence>
<reference evidence="2 3" key="1">
    <citation type="submission" date="2016-06" db="EMBL/GenBank/DDBJ databases">
        <title>The sequenced genome of the ice-adhering bacterium Marinomonas primoryensis, from Antarctica.</title>
        <authorList>
            <person name="Graham L."/>
            <person name="Vance T.D.R."/>
            <person name="Davies P.L."/>
        </authorList>
    </citation>
    <scope>NUCLEOTIDE SEQUENCE [LARGE SCALE GENOMIC DNA]</scope>
    <source>
        <strain evidence="2 3">AceL</strain>
    </source>
</reference>
<evidence type="ECO:0000313" key="2">
    <source>
        <dbReference type="EMBL" id="AWY00184.1"/>
    </source>
</evidence>
<dbReference type="GO" id="GO:0016747">
    <property type="term" value="F:acyltransferase activity, transferring groups other than amino-acyl groups"/>
    <property type="evidence" value="ECO:0007669"/>
    <property type="project" value="InterPro"/>
</dbReference>
<dbReference type="OrthoDB" id="1178186at2"/>
<dbReference type="InterPro" id="IPR016181">
    <property type="entry name" value="Acyl_CoA_acyltransferase"/>
</dbReference>
<evidence type="ECO:0000313" key="3">
    <source>
        <dbReference type="Proteomes" id="UP000249898"/>
    </source>
</evidence>
<dbReference type="SUPFAM" id="SSF55729">
    <property type="entry name" value="Acyl-CoA N-acyltransferases (Nat)"/>
    <property type="match status" value="1"/>
</dbReference>
<dbReference type="RefSeq" id="WP_112137630.1">
    <property type="nucleotide sequence ID" value="NZ_CP016181.1"/>
</dbReference>
<dbReference type="CDD" id="cd04301">
    <property type="entry name" value="NAT_SF"/>
    <property type="match status" value="1"/>
</dbReference>
<dbReference type="Pfam" id="PF00583">
    <property type="entry name" value="Acetyltransf_1"/>
    <property type="match status" value="1"/>
</dbReference>
<organism evidence="2 3">
    <name type="scientific">Marinomonas primoryensis</name>
    <dbReference type="NCBI Taxonomy" id="178399"/>
    <lineage>
        <taxon>Bacteria</taxon>
        <taxon>Pseudomonadati</taxon>
        <taxon>Pseudomonadota</taxon>
        <taxon>Gammaproteobacteria</taxon>
        <taxon>Oceanospirillales</taxon>
        <taxon>Oceanospirillaceae</taxon>
        <taxon>Marinomonas</taxon>
    </lineage>
</organism>
<dbReference type="Proteomes" id="UP000249898">
    <property type="component" value="Chromosome"/>
</dbReference>
<name>A0A2Z4PT07_9GAMM</name>
<dbReference type="EMBL" id="CP016181">
    <property type="protein sequence ID" value="AWY00184.1"/>
    <property type="molecule type" value="Genomic_DNA"/>
</dbReference>
<feature type="domain" description="N-acetyltransferase" evidence="1">
    <location>
        <begin position="14"/>
        <end position="156"/>
    </location>
</feature>
<dbReference type="Gene3D" id="3.40.630.30">
    <property type="match status" value="1"/>
</dbReference>